<gene>
    <name evidence="1" type="ordered locus">Vdis_1528</name>
</gene>
<dbReference type="STRING" id="572478.Vdis_1528"/>
<evidence type="ECO:0000313" key="1">
    <source>
        <dbReference type="EMBL" id="ADN50913.1"/>
    </source>
</evidence>
<dbReference type="HOGENOM" id="CLU_1514697_0_0_2"/>
<reference evidence="1 2" key="1">
    <citation type="journal article" date="2010" name="Stand. Genomic Sci.">
        <title>Complete genome sequence of Vulcanisaeta distributa type strain (IC-017).</title>
        <authorList>
            <person name="Mavromatis K."/>
            <person name="Sikorski J."/>
            <person name="Pabst E."/>
            <person name="Teshima H."/>
            <person name="Lapidus A."/>
            <person name="Lucas S."/>
            <person name="Nolan M."/>
            <person name="Glavina Del Rio T."/>
            <person name="Cheng J.F."/>
            <person name="Bruce D."/>
            <person name="Goodwin L."/>
            <person name="Pitluck S."/>
            <person name="Liolios K."/>
            <person name="Ivanova N."/>
            <person name="Mikhailova N."/>
            <person name="Pati A."/>
            <person name="Chen A."/>
            <person name="Palaniappan K."/>
            <person name="Land M."/>
            <person name="Hauser L."/>
            <person name="Chang Y.J."/>
            <person name="Jeffries C.D."/>
            <person name="Rohde M."/>
            <person name="Spring S."/>
            <person name="Goker M."/>
            <person name="Wirth R."/>
            <person name="Woyke T."/>
            <person name="Bristow J."/>
            <person name="Eisen J.A."/>
            <person name="Markowitz V."/>
            <person name="Hugenholtz P."/>
            <person name="Klenk H.P."/>
            <person name="Kyrpides N.C."/>
        </authorList>
    </citation>
    <scope>NUCLEOTIDE SEQUENCE [LARGE SCALE GENOMIC DNA]</scope>
    <source>
        <strain evidence="2">DSM 14429 / JCM 11212 / NBRC 100878 / IC-017</strain>
    </source>
</reference>
<dbReference type="AlphaFoldDB" id="E1QTC0"/>
<name>E1QTC0_VULDI</name>
<accession>E1QTC0</accession>
<dbReference type="KEGG" id="vdi:Vdis_1528"/>
<proteinExistence type="predicted"/>
<keyword evidence="2" id="KW-1185">Reference proteome</keyword>
<dbReference type="eggNOG" id="arCOG07427">
    <property type="taxonomic scope" value="Archaea"/>
</dbReference>
<organism evidence="1 2">
    <name type="scientific">Vulcanisaeta distributa (strain DSM 14429 / JCM 11212 / NBRC 100878 / IC-017)</name>
    <dbReference type="NCBI Taxonomy" id="572478"/>
    <lineage>
        <taxon>Archaea</taxon>
        <taxon>Thermoproteota</taxon>
        <taxon>Thermoprotei</taxon>
        <taxon>Thermoproteales</taxon>
        <taxon>Thermoproteaceae</taxon>
        <taxon>Vulcanisaeta</taxon>
    </lineage>
</organism>
<evidence type="ECO:0000313" key="2">
    <source>
        <dbReference type="Proteomes" id="UP000006681"/>
    </source>
</evidence>
<dbReference type="GeneID" id="9752465"/>
<dbReference type="EMBL" id="CP002100">
    <property type="protein sequence ID" value="ADN50913.1"/>
    <property type="molecule type" value="Genomic_DNA"/>
</dbReference>
<dbReference type="OrthoDB" id="27859at2157"/>
<protein>
    <submittedName>
        <fullName evidence="1">Uncharacterized protein</fullName>
    </submittedName>
</protein>
<reference evidence="2" key="2">
    <citation type="journal article" date="2010" name="Stand. Genomic Sci.">
        <title>Complete genome sequence of Vulcanisaeta distributa type strain (IC-017T).</title>
        <authorList>
            <person name="Mavromatis K."/>
            <person name="Sikorski J."/>
            <person name="Pabst E."/>
            <person name="Teshima H."/>
            <person name="Lapidus A."/>
            <person name="Lucas S."/>
            <person name="Nolan M."/>
            <person name="Glavina Del Rio T."/>
            <person name="Cheng J."/>
            <person name="Bruce D."/>
            <person name="Goodwin L."/>
            <person name="Pitluck S."/>
            <person name="Liolios K."/>
            <person name="Ivanova N."/>
            <person name="Mikhailova N."/>
            <person name="Pati A."/>
            <person name="Chen A."/>
            <person name="Palaniappan K."/>
            <person name="Land M."/>
            <person name="Hauser L."/>
            <person name="Chang Y."/>
            <person name="Jeffries C."/>
            <person name="Rohde M."/>
            <person name="Spring S."/>
            <person name="Goker M."/>
            <person name="Wirth R."/>
            <person name="Woyke T."/>
            <person name="Bristow J."/>
            <person name="Eisen J."/>
            <person name="Markowitz V."/>
            <person name="Hugenholtz P."/>
            <person name="Klenk H."/>
            <person name="Kyrpides N."/>
        </authorList>
    </citation>
    <scope>NUCLEOTIDE SEQUENCE [LARGE SCALE GENOMIC DNA]</scope>
    <source>
        <strain evidence="2">DSM 14429 / JCM 11212 / NBRC 100878 / IC-017</strain>
    </source>
</reference>
<sequence>MSAGRDFINQVIMEIENSILKPLEDIESSAEGILENLSESMNIEKPKVIATVNPTNECIEYVDKNQQCQVITGKYFPEESIILINYRIDMNTLLHLFAHHVHAVEMGKAKYVRVRRLEELRLPWELRPTEIVAMYRTAQLVRMLQPRAWRIYNEEIKPRIKEIDEKFNSVRFTVNYIERQVEHILSSRRSIQ</sequence>
<dbReference type="Proteomes" id="UP000006681">
    <property type="component" value="Chromosome"/>
</dbReference>
<dbReference type="RefSeq" id="WP_013336638.1">
    <property type="nucleotide sequence ID" value="NC_014537.1"/>
</dbReference>